<evidence type="ECO:0000313" key="2">
    <source>
        <dbReference type="EMBL" id="EWS72025.1"/>
    </source>
</evidence>
<proteinExistence type="predicted"/>
<feature type="transmembrane region" description="Helical" evidence="1">
    <location>
        <begin position="35"/>
        <end position="54"/>
    </location>
</feature>
<reference evidence="3" key="1">
    <citation type="journal article" date="2006" name="PLoS Biol.">
        <title>Macronuclear genome sequence of the ciliate Tetrahymena thermophila, a model eukaryote.</title>
        <authorList>
            <person name="Eisen J.A."/>
            <person name="Coyne R.S."/>
            <person name="Wu M."/>
            <person name="Wu D."/>
            <person name="Thiagarajan M."/>
            <person name="Wortman J.R."/>
            <person name="Badger J.H."/>
            <person name="Ren Q."/>
            <person name="Amedeo P."/>
            <person name="Jones K.M."/>
            <person name="Tallon L.J."/>
            <person name="Delcher A.L."/>
            <person name="Salzberg S.L."/>
            <person name="Silva J.C."/>
            <person name="Haas B.J."/>
            <person name="Majoros W.H."/>
            <person name="Farzad M."/>
            <person name="Carlton J.M."/>
            <person name="Smith R.K. Jr."/>
            <person name="Garg J."/>
            <person name="Pearlman R.E."/>
            <person name="Karrer K.M."/>
            <person name="Sun L."/>
            <person name="Manning G."/>
            <person name="Elde N.C."/>
            <person name="Turkewitz A.P."/>
            <person name="Asai D.J."/>
            <person name="Wilkes D.E."/>
            <person name="Wang Y."/>
            <person name="Cai H."/>
            <person name="Collins K."/>
            <person name="Stewart B.A."/>
            <person name="Lee S.R."/>
            <person name="Wilamowska K."/>
            <person name="Weinberg Z."/>
            <person name="Ruzzo W.L."/>
            <person name="Wloga D."/>
            <person name="Gaertig J."/>
            <person name="Frankel J."/>
            <person name="Tsao C.-C."/>
            <person name="Gorovsky M.A."/>
            <person name="Keeling P.J."/>
            <person name="Waller R.F."/>
            <person name="Patron N.J."/>
            <person name="Cherry J.M."/>
            <person name="Stover N.A."/>
            <person name="Krieger C.J."/>
            <person name="del Toro C."/>
            <person name="Ryder H.F."/>
            <person name="Williamson S.C."/>
            <person name="Barbeau R.A."/>
            <person name="Hamilton E.P."/>
            <person name="Orias E."/>
        </authorList>
    </citation>
    <scope>NUCLEOTIDE SEQUENCE [LARGE SCALE GENOMIC DNA]</scope>
    <source>
        <strain evidence="3">SB210</strain>
    </source>
</reference>
<evidence type="ECO:0000313" key="3">
    <source>
        <dbReference type="Proteomes" id="UP000009168"/>
    </source>
</evidence>
<dbReference type="InParanoid" id="W7WYQ6"/>
<dbReference type="Proteomes" id="UP000009168">
    <property type="component" value="Unassembled WGS sequence"/>
</dbReference>
<accession>W7WYQ6</accession>
<name>W7WYQ6_TETTS</name>
<feature type="transmembrane region" description="Helical" evidence="1">
    <location>
        <begin position="106"/>
        <end position="127"/>
    </location>
</feature>
<evidence type="ECO:0000256" key="1">
    <source>
        <dbReference type="SAM" id="Phobius"/>
    </source>
</evidence>
<gene>
    <name evidence="2" type="ORF">TTHERM_000657361</name>
</gene>
<protein>
    <submittedName>
        <fullName evidence="2">Transmembrane protein, putative</fullName>
    </submittedName>
</protein>
<dbReference type="PROSITE" id="PS51257">
    <property type="entry name" value="PROKAR_LIPOPROTEIN"/>
    <property type="match status" value="1"/>
</dbReference>
<keyword evidence="1" id="KW-0472">Membrane</keyword>
<dbReference type="RefSeq" id="XP_012655432.1">
    <property type="nucleotide sequence ID" value="XM_012799978.1"/>
</dbReference>
<dbReference type="KEGG" id="tet:TTHERM_000657361"/>
<dbReference type="AlphaFoldDB" id="W7WYQ6"/>
<dbReference type="GeneID" id="24440071"/>
<organism evidence="2 3">
    <name type="scientific">Tetrahymena thermophila (strain SB210)</name>
    <dbReference type="NCBI Taxonomy" id="312017"/>
    <lineage>
        <taxon>Eukaryota</taxon>
        <taxon>Sar</taxon>
        <taxon>Alveolata</taxon>
        <taxon>Ciliophora</taxon>
        <taxon>Intramacronucleata</taxon>
        <taxon>Oligohymenophorea</taxon>
        <taxon>Hymenostomatida</taxon>
        <taxon>Tetrahymenina</taxon>
        <taxon>Tetrahymenidae</taxon>
        <taxon>Tetrahymena</taxon>
    </lineage>
</organism>
<keyword evidence="3" id="KW-1185">Reference proteome</keyword>
<dbReference type="EMBL" id="GG662471">
    <property type="protein sequence ID" value="EWS72025.1"/>
    <property type="molecule type" value="Genomic_DNA"/>
</dbReference>
<keyword evidence="1" id="KW-1133">Transmembrane helix</keyword>
<keyword evidence="1 2" id="KW-0812">Transmembrane</keyword>
<feature type="transmembrane region" description="Helical" evidence="1">
    <location>
        <begin position="6"/>
        <end position="23"/>
    </location>
</feature>
<sequence length="136" mass="16366">MYGKYYYLFSFSYSCFLMIFIIESKTIDPRSLSQIFILLLCCNSLKSLTIYSFWVTKRLLFLKVRYIDSLNPFLSLMLRVLANFLETKLKHSFTKLFNSNQLLQFLKINYFLLSISLFYYCISFFIYSSSFANRDY</sequence>